<reference evidence="3" key="1">
    <citation type="submission" date="2023-12" db="EMBL/GenBank/DDBJ databases">
        <title>Genome assembly of Anisodus tanguticus.</title>
        <authorList>
            <person name="Wang Y.-J."/>
        </authorList>
    </citation>
    <scope>NUCLEOTIDE SEQUENCE</scope>
    <source>
        <strain evidence="3">KB-2021</strain>
        <tissue evidence="3">Leaf</tissue>
    </source>
</reference>
<dbReference type="EMBL" id="JAVYJV010000007">
    <property type="protein sequence ID" value="KAK4366465.1"/>
    <property type="molecule type" value="Genomic_DNA"/>
</dbReference>
<dbReference type="GO" id="GO:0005811">
    <property type="term" value="C:lipid droplet"/>
    <property type="evidence" value="ECO:0007669"/>
    <property type="project" value="InterPro"/>
</dbReference>
<evidence type="ECO:0000313" key="4">
    <source>
        <dbReference type="Proteomes" id="UP001291623"/>
    </source>
</evidence>
<organism evidence="3 4">
    <name type="scientific">Anisodus tanguticus</name>
    <dbReference type="NCBI Taxonomy" id="243964"/>
    <lineage>
        <taxon>Eukaryota</taxon>
        <taxon>Viridiplantae</taxon>
        <taxon>Streptophyta</taxon>
        <taxon>Embryophyta</taxon>
        <taxon>Tracheophyta</taxon>
        <taxon>Spermatophyta</taxon>
        <taxon>Magnoliopsida</taxon>
        <taxon>eudicotyledons</taxon>
        <taxon>Gunneridae</taxon>
        <taxon>Pentapetalae</taxon>
        <taxon>asterids</taxon>
        <taxon>lamiids</taxon>
        <taxon>Solanales</taxon>
        <taxon>Solanaceae</taxon>
        <taxon>Solanoideae</taxon>
        <taxon>Hyoscyameae</taxon>
        <taxon>Anisodus</taxon>
    </lineage>
</organism>
<name>A0AAE1SAI1_9SOLA</name>
<protein>
    <recommendedName>
        <fullName evidence="5">Cycloartenol synthase</fullName>
    </recommendedName>
</protein>
<proteinExistence type="inferred from homology"/>
<comment type="similarity">
    <text evidence="1">Belongs to the terpene cyclase/mutase family.</text>
</comment>
<gene>
    <name evidence="3" type="ORF">RND71_014345</name>
</gene>
<evidence type="ECO:0000313" key="3">
    <source>
        <dbReference type="EMBL" id="KAK4366465.1"/>
    </source>
</evidence>
<dbReference type="GO" id="GO:0016104">
    <property type="term" value="P:triterpenoid biosynthetic process"/>
    <property type="evidence" value="ECO:0007669"/>
    <property type="project" value="InterPro"/>
</dbReference>
<evidence type="ECO:0008006" key="5">
    <source>
        <dbReference type="Google" id="ProtNLM"/>
    </source>
</evidence>
<keyword evidence="2" id="KW-0812">Transmembrane</keyword>
<comment type="caution">
    <text evidence="3">The sequence shown here is derived from an EMBL/GenBank/DDBJ whole genome shotgun (WGS) entry which is preliminary data.</text>
</comment>
<dbReference type="InterPro" id="IPR008930">
    <property type="entry name" value="Terpenoid_cyclase/PrenylTrfase"/>
</dbReference>
<dbReference type="PANTHER" id="PTHR11764">
    <property type="entry name" value="TERPENE CYCLASE/MUTASE FAMILY MEMBER"/>
    <property type="match status" value="1"/>
</dbReference>
<evidence type="ECO:0000256" key="2">
    <source>
        <dbReference type="SAM" id="Phobius"/>
    </source>
</evidence>
<sequence length="297" mass="33326">MWKLNVAEGGSPWLRTLNSHIGRQLWDFEPNLGSPEDLAEIEKFRAEFHNNRFETKHSSDLLMRYQFSKENPLGAILAQVQVKDIGDVTEDNVATTLRRAISFYSTLQAHDGHWAGDYGGPMFLMPGLVIAFLALVIVLSITGALNAVLSEEHKREICRYLYNHQACTGISDTFHLILLLIELFCSQFSEAFAEGFSLPLLGEGANGGEGAMEKGCKWILDHGSATAITTWGKMWLSVQCLEYLISVGTIHFLQRYGSFYFIQASLQFYLSIYKSRIQCTYKEDLKSSAISSVSGDR</sequence>
<dbReference type="GO" id="GO:0031559">
    <property type="term" value="F:oxidosqualene cyclase activity"/>
    <property type="evidence" value="ECO:0007669"/>
    <property type="project" value="UniProtKB-ARBA"/>
</dbReference>
<dbReference type="Gene3D" id="1.50.10.20">
    <property type="match status" value="1"/>
</dbReference>
<keyword evidence="4" id="KW-1185">Reference proteome</keyword>
<keyword evidence="2" id="KW-0472">Membrane</keyword>
<dbReference type="Proteomes" id="UP001291623">
    <property type="component" value="Unassembled WGS sequence"/>
</dbReference>
<keyword evidence="2" id="KW-1133">Transmembrane helix</keyword>
<dbReference type="PANTHER" id="PTHR11764:SF20">
    <property type="entry name" value="LANOSTEROL SYNTHASE"/>
    <property type="match status" value="1"/>
</dbReference>
<dbReference type="SUPFAM" id="SSF48239">
    <property type="entry name" value="Terpenoid cyclases/Protein prenyltransferases"/>
    <property type="match status" value="1"/>
</dbReference>
<feature type="transmembrane region" description="Helical" evidence="2">
    <location>
        <begin position="123"/>
        <end position="149"/>
    </location>
</feature>
<dbReference type="InterPro" id="IPR018333">
    <property type="entry name" value="Squalene_cyclase"/>
</dbReference>
<accession>A0AAE1SAI1</accession>
<evidence type="ECO:0000256" key="1">
    <source>
        <dbReference type="ARBA" id="ARBA00009755"/>
    </source>
</evidence>
<dbReference type="AlphaFoldDB" id="A0AAE1SAI1"/>